<comment type="caution">
    <text evidence="3">The sequence shown here is derived from an EMBL/GenBank/DDBJ whole genome shotgun (WGS) entry which is preliminary data.</text>
</comment>
<dbReference type="InterPro" id="IPR042099">
    <property type="entry name" value="ANL_N_sf"/>
</dbReference>
<reference evidence="3 4" key="1">
    <citation type="submission" date="2021-04" db="EMBL/GenBank/DDBJ databases">
        <authorList>
            <person name="Tang X."/>
            <person name="Zhou X."/>
            <person name="Chen X."/>
            <person name="Cernava T."/>
            <person name="Zhang C."/>
        </authorList>
    </citation>
    <scope>NUCLEOTIDE SEQUENCE [LARGE SCALE GENOMIC DNA]</scope>
    <source>
        <strain evidence="3 4">BH-SS-21</strain>
    </source>
</reference>
<keyword evidence="3" id="KW-0436">Ligase</keyword>
<dbReference type="PANTHER" id="PTHR43767:SF1">
    <property type="entry name" value="NONRIBOSOMAL PEPTIDE SYNTHASE PES1 (EUROFUNG)-RELATED"/>
    <property type="match status" value="1"/>
</dbReference>
<name>A0A941BA51_9ACTN</name>
<evidence type="ECO:0000259" key="1">
    <source>
        <dbReference type="Pfam" id="PF00501"/>
    </source>
</evidence>
<dbReference type="Pfam" id="PF13193">
    <property type="entry name" value="AMP-binding_C"/>
    <property type="match status" value="1"/>
</dbReference>
<dbReference type="Pfam" id="PF00501">
    <property type="entry name" value="AMP-binding"/>
    <property type="match status" value="1"/>
</dbReference>
<dbReference type="PANTHER" id="PTHR43767">
    <property type="entry name" value="LONG-CHAIN-FATTY-ACID--COA LIGASE"/>
    <property type="match status" value="1"/>
</dbReference>
<gene>
    <name evidence="3" type="ORF">J8N05_21560</name>
</gene>
<sequence>MTLDDKRRLELLTAPGGAFPLTERAVGGRTVKVFDREPRTLREAFLATKRHGSALAIGYRDEHYDYAGLWARTVRLAHALRGEFGIAKGDRVGIAMRNYPEFVFAFGATQLLGAVAVPFNSWLKGPELADLVGEARPKVLFADQERIALAQAFGITAPELIGVRCAAPTPGVTDCASLLTDLSADLDTPDLDPPDAEVLPDDVATILFTSGTTGRPKAAVHTHLNHSASLLNKLIRAVPVTEPEGGGPVEVSPPPRSCKLVTFPFFHIAGLNTLYNTLYAGQSLVLMYKWDAAEAVRLVEAEKVNEVSGPPFVVQTFLAAARTTGRDLSSLRSLGMGSAAAPAHVVEEVRAVLGDTVVPKTGYGMTETTSGVVAISAADFARRPTSVGRPLPTAEVAIMGPDGRLLDSGAEGEVVVRGPQVIQGYEGTGTGAGPLDDSFRDGWFRTGDLGRIDAEGFVYLVGRIKDIVIRGGENINCSEVEVALETHPEVREAAALGAPHPLLGEELVAIVHAPQDSAVTPEDLRAHLAERLAAFKVPARVAIVHRPLPRTASGKIVKRELAGALDLGRLLDPTPAS</sequence>
<feature type="domain" description="AMP-binding enzyme C-terminal" evidence="2">
    <location>
        <begin position="479"/>
        <end position="555"/>
    </location>
</feature>
<proteinExistence type="predicted"/>
<protein>
    <submittedName>
        <fullName evidence="3">Acyl--CoA ligase</fullName>
    </submittedName>
</protein>
<dbReference type="Gene3D" id="3.40.50.12780">
    <property type="entry name" value="N-terminal domain of ligase-like"/>
    <property type="match status" value="1"/>
</dbReference>
<dbReference type="Gene3D" id="3.30.300.30">
    <property type="match status" value="1"/>
</dbReference>
<dbReference type="Proteomes" id="UP000677413">
    <property type="component" value="Unassembled WGS sequence"/>
</dbReference>
<organism evidence="3 4">
    <name type="scientific">Streptomyces liliiviolaceus</name>
    <dbReference type="NCBI Taxonomy" id="2823109"/>
    <lineage>
        <taxon>Bacteria</taxon>
        <taxon>Bacillati</taxon>
        <taxon>Actinomycetota</taxon>
        <taxon>Actinomycetes</taxon>
        <taxon>Kitasatosporales</taxon>
        <taxon>Streptomycetaceae</taxon>
        <taxon>Streptomyces</taxon>
    </lineage>
</organism>
<accession>A0A941BA51</accession>
<dbReference type="GO" id="GO:0016878">
    <property type="term" value="F:acid-thiol ligase activity"/>
    <property type="evidence" value="ECO:0007669"/>
    <property type="project" value="UniProtKB-ARBA"/>
</dbReference>
<dbReference type="InterPro" id="IPR000873">
    <property type="entry name" value="AMP-dep_synth/lig_dom"/>
</dbReference>
<dbReference type="AlphaFoldDB" id="A0A941BA51"/>
<evidence type="ECO:0000313" key="3">
    <source>
        <dbReference type="EMBL" id="MBQ0850753.1"/>
    </source>
</evidence>
<dbReference type="InterPro" id="IPR045851">
    <property type="entry name" value="AMP-bd_C_sf"/>
</dbReference>
<dbReference type="SUPFAM" id="SSF56801">
    <property type="entry name" value="Acetyl-CoA synthetase-like"/>
    <property type="match status" value="1"/>
</dbReference>
<dbReference type="InterPro" id="IPR050237">
    <property type="entry name" value="ATP-dep_AMP-bd_enzyme"/>
</dbReference>
<dbReference type="EMBL" id="JAGPYQ010000001">
    <property type="protein sequence ID" value="MBQ0850753.1"/>
    <property type="molecule type" value="Genomic_DNA"/>
</dbReference>
<evidence type="ECO:0000313" key="4">
    <source>
        <dbReference type="Proteomes" id="UP000677413"/>
    </source>
</evidence>
<dbReference type="InterPro" id="IPR025110">
    <property type="entry name" value="AMP-bd_C"/>
</dbReference>
<keyword evidence="4" id="KW-1185">Reference proteome</keyword>
<dbReference type="InterPro" id="IPR020845">
    <property type="entry name" value="AMP-binding_CS"/>
</dbReference>
<dbReference type="RefSeq" id="WP_210885031.1">
    <property type="nucleotide sequence ID" value="NZ_JAGPYQ010000001.1"/>
</dbReference>
<feature type="domain" description="AMP-dependent synthetase/ligase" evidence="1">
    <location>
        <begin position="49"/>
        <end position="425"/>
    </location>
</feature>
<evidence type="ECO:0000259" key="2">
    <source>
        <dbReference type="Pfam" id="PF13193"/>
    </source>
</evidence>
<dbReference type="PROSITE" id="PS00455">
    <property type="entry name" value="AMP_BINDING"/>
    <property type="match status" value="1"/>
</dbReference>